<accession>A0A2M7H248</accession>
<dbReference type="Proteomes" id="UP000230292">
    <property type="component" value="Unassembled WGS sequence"/>
</dbReference>
<reference evidence="3 4" key="1">
    <citation type="submission" date="2017-09" db="EMBL/GenBank/DDBJ databases">
        <title>Depth-based differentiation of microbial function through sediment-hosted aquifers and enrichment of novel symbionts in the deep terrestrial subsurface.</title>
        <authorList>
            <person name="Probst A.J."/>
            <person name="Ladd B."/>
            <person name="Jarett J.K."/>
            <person name="Geller-Mcgrath D.E."/>
            <person name="Sieber C.M."/>
            <person name="Emerson J.B."/>
            <person name="Anantharaman K."/>
            <person name="Thomas B.C."/>
            <person name="Malmstrom R."/>
            <person name="Stieglmeier M."/>
            <person name="Klingl A."/>
            <person name="Woyke T."/>
            <person name="Ryan C.M."/>
            <person name="Banfield J.F."/>
        </authorList>
    </citation>
    <scope>NUCLEOTIDE SEQUENCE [LARGE SCALE GENOMIC DNA]</scope>
    <source>
        <strain evidence="3">CG15_BIG_FIL_POST_REV_8_21_14_020_45_12</strain>
    </source>
</reference>
<protein>
    <submittedName>
        <fullName evidence="3">Uncharacterized protein</fullName>
    </submittedName>
</protein>
<keyword evidence="2" id="KW-0472">Membrane</keyword>
<name>A0A2M7H248_9BACT</name>
<gene>
    <name evidence="3" type="ORF">COW24_06150</name>
</gene>
<comment type="caution">
    <text evidence="3">The sequence shown here is derived from an EMBL/GenBank/DDBJ whole genome shotgun (WGS) entry which is preliminary data.</text>
</comment>
<evidence type="ECO:0000256" key="2">
    <source>
        <dbReference type="SAM" id="Phobius"/>
    </source>
</evidence>
<evidence type="ECO:0000313" key="4">
    <source>
        <dbReference type="Proteomes" id="UP000230292"/>
    </source>
</evidence>
<feature type="transmembrane region" description="Helical" evidence="2">
    <location>
        <begin position="20"/>
        <end position="38"/>
    </location>
</feature>
<proteinExistence type="predicted"/>
<keyword evidence="2" id="KW-1133">Transmembrane helix</keyword>
<evidence type="ECO:0000313" key="3">
    <source>
        <dbReference type="EMBL" id="PIW36306.1"/>
    </source>
</evidence>
<keyword evidence="2" id="KW-0812">Transmembrane</keyword>
<organism evidence="3 4">
    <name type="scientific">Candidatus Kerfeldbacteria bacterium CG15_BIG_FIL_POST_REV_8_21_14_020_45_12</name>
    <dbReference type="NCBI Taxonomy" id="2014247"/>
    <lineage>
        <taxon>Bacteria</taxon>
        <taxon>Candidatus Kerfeldiibacteriota</taxon>
    </lineage>
</organism>
<feature type="region of interest" description="Disordered" evidence="1">
    <location>
        <begin position="43"/>
        <end position="81"/>
    </location>
</feature>
<dbReference type="AlphaFoldDB" id="A0A2M7H248"/>
<evidence type="ECO:0000256" key="1">
    <source>
        <dbReference type="SAM" id="MobiDB-lite"/>
    </source>
</evidence>
<feature type="compositionally biased region" description="Polar residues" evidence="1">
    <location>
        <begin position="45"/>
        <end position="54"/>
    </location>
</feature>
<sequence>MAKRGPKAANWKGGSSFIKFVLGLVVIVMAANLIYRAFSEDTVDTSDNGDTVNTDDGLVVNNSNSANSSEQGVGGADTVSSDEEINTNQANVDVLVDEDVPAINVDDSASTDDSSAPFNAGSITNAPYTVTNTSDTEVYDYGSGNAISVMPATSESIVRNSLAATEEFPFTVNGIEGREIAGTSLKDGSIINYLLITNGDTLFFVRGSDTFLTEVKIGFSLP</sequence>
<dbReference type="EMBL" id="PFGC01000063">
    <property type="protein sequence ID" value="PIW36306.1"/>
    <property type="molecule type" value="Genomic_DNA"/>
</dbReference>